<dbReference type="Proteomes" id="UP001331761">
    <property type="component" value="Unassembled WGS sequence"/>
</dbReference>
<dbReference type="GO" id="GO:0030121">
    <property type="term" value="C:AP-1 adaptor complex"/>
    <property type="evidence" value="ECO:0007669"/>
    <property type="project" value="TreeGrafter"/>
</dbReference>
<dbReference type="GO" id="GO:0043195">
    <property type="term" value="C:terminal bouton"/>
    <property type="evidence" value="ECO:0007669"/>
    <property type="project" value="TreeGrafter"/>
</dbReference>
<evidence type="ECO:0000256" key="7">
    <source>
        <dbReference type="SAM" id="Phobius"/>
    </source>
</evidence>
<keyword evidence="5 7" id="KW-0472">Membrane</keyword>
<feature type="transmembrane region" description="Helical" evidence="7">
    <location>
        <begin position="26"/>
        <end position="48"/>
    </location>
</feature>
<evidence type="ECO:0000256" key="5">
    <source>
        <dbReference type="ARBA" id="ARBA00023136"/>
    </source>
</evidence>
<dbReference type="InterPro" id="IPR050930">
    <property type="entry name" value="MFS_Vesicular_Transporter"/>
</dbReference>
<organism evidence="8 9">
    <name type="scientific">Trichostrongylus colubriformis</name>
    <name type="common">Black scour worm</name>
    <dbReference type="NCBI Taxonomy" id="6319"/>
    <lineage>
        <taxon>Eukaryota</taxon>
        <taxon>Metazoa</taxon>
        <taxon>Ecdysozoa</taxon>
        <taxon>Nematoda</taxon>
        <taxon>Chromadorea</taxon>
        <taxon>Rhabditida</taxon>
        <taxon>Rhabditina</taxon>
        <taxon>Rhabditomorpha</taxon>
        <taxon>Strongyloidea</taxon>
        <taxon>Trichostrongylidae</taxon>
        <taxon>Trichostrongylus</taxon>
    </lineage>
</organism>
<feature type="transmembrane region" description="Helical" evidence="7">
    <location>
        <begin position="150"/>
        <end position="172"/>
    </location>
</feature>
<evidence type="ECO:0000313" key="8">
    <source>
        <dbReference type="EMBL" id="KAK5982438.1"/>
    </source>
</evidence>
<evidence type="ECO:0000256" key="4">
    <source>
        <dbReference type="ARBA" id="ARBA00022989"/>
    </source>
</evidence>
<keyword evidence="9" id="KW-1185">Reference proteome</keyword>
<dbReference type="AlphaFoldDB" id="A0AAN8G767"/>
<feature type="transmembrane region" description="Helical" evidence="7">
    <location>
        <begin position="122"/>
        <end position="143"/>
    </location>
</feature>
<evidence type="ECO:0000256" key="6">
    <source>
        <dbReference type="ARBA" id="ARBA00023180"/>
    </source>
</evidence>
<reference evidence="8 9" key="1">
    <citation type="submission" date="2019-10" db="EMBL/GenBank/DDBJ databases">
        <title>Assembly and Annotation for the nematode Trichostrongylus colubriformis.</title>
        <authorList>
            <person name="Martin J."/>
        </authorList>
    </citation>
    <scope>NUCLEOTIDE SEQUENCE [LARGE SCALE GENOMIC DNA]</scope>
    <source>
        <strain evidence="8">G859</strain>
        <tissue evidence="8">Whole worm</tissue>
    </source>
</reference>
<keyword evidence="3 7" id="KW-0812">Transmembrane</keyword>
<gene>
    <name evidence="8" type="ORF">GCK32_010487</name>
</gene>
<comment type="caution">
    <text evidence="8">The sequence shown here is derived from an EMBL/GenBank/DDBJ whole genome shotgun (WGS) entry which is preliminary data.</text>
</comment>
<sequence>MAKVSLAFLESTITKWMAESMPNTPVWLVGVIWLPSFFPHVLVVYITVKILKAFPDHTWEIASFGLDQRYFVLCRALHVFSISADHSIELVCFGIALIDTSLLPTLRFLVDTRYVPLYDSMYAIADISYSLAYAFGPIIAAWIMGNMSFLALNIIIFVFNIVYTPVIFMVMLKKVHEYDSVTPKQEMTSSKNDNYGKIEKDGNAMETTSAVQAGYMGPVTVLKRPISKIVFRKLNSRLVLIG</sequence>
<proteinExistence type="predicted"/>
<protein>
    <submittedName>
        <fullName evidence="8">Vesicular acetylcholine transporter unc-17</fullName>
    </submittedName>
</protein>
<keyword evidence="4 7" id="KW-1133">Transmembrane helix</keyword>
<dbReference type="PANTHER" id="PTHR23506">
    <property type="entry name" value="GH10249P"/>
    <property type="match status" value="1"/>
</dbReference>
<evidence type="ECO:0000256" key="1">
    <source>
        <dbReference type="ARBA" id="ARBA00004141"/>
    </source>
</evidence>
<evidence type="ECO:0000313" key="9">
    <source>
        <dbReference type="Proteomes" id="UP001331761"/>
    </source>
</evidence>
<evidence type="ECO:0000256" key="2">
    <source>
        <dbReference type="ARBA" id="ARBA00022448"/>
    </source>
</evidence>
<dbReference type="EMBL" id="WIXE01005120">
    <property type="protein sequence ID" value="KAK5982438.1"/>
    <property type="molecule type" value="Genomic_DNA"/>
</dbReference>
<accession>A0AAN8G767</accession>
<keyword evidence="6" id="KW-0325">Glycoprotein</keyword>
<dbReference type="GO" id="GO:0030122">
    <property type="term" value="C:AP-2 adaptor complex"/>
    <property type="evidence" value="ECO:0007669"/>
    <property type="project" value="TreeGrafter"/>
</dbReference>
<name>A0AAN8G767_TRICO</name>
<dbReference type="GO" id="GO:0005277">
    <property type="term" value="F:acetylcholine transmembrane transporter activity"/>
    <property type="evidence" value="ECO:0007669"/>
    <property type="project" value="TreeGrafter"/>
</dbReference>
<evidence type="ECO:0000256" key="3">
    <source>
        <dbReference type="ARBA" id="ARBA00022692"/>
    </source>
</evidence>
<keyword evidence="2" id="KW-0813">Transport</keyword>
<comment type="subcellular location">
    <subcellularLocation>
        <location evidence="1">Membrane</location>
        <topology evidence="1">Multi-pass membrane protein</topology>
    </subcellularLocation>
</comment>
<dbReference type="GO" id="GO:0007268">
    <property type="term" value="P:chemical synaptic transmission"/>
    <property type="evidence" value="ECO:0007669"/>
    <property type="project" value="TreeGrafter"/>
</dbReference>
<dbReference type="PANTHER" id="PTHR23506:SF13">
    <property type="entry name" value="VESICULAR ACETYLCHOLINE TRANSPORTER"/>
    <property type="match status" value="1"/>
</dbReference>